<proteinExistence type="predicted"/>
<feature type="compositionally biased region" description="Basic residues" evidence="1">
    <location>
        <begin position="1"/>
        <end position="11"/>
    </location>
</feature>
<dbReference type="PANTHER" id="PTHR21301">
    <property type="entry name" value="REVERSE TRANSCRIPTASE"/>
    <property type="match status" value="1"/>
</dbReference>
<organism evidence="2 3">
    <name type="scientific">Porites evermanni</name>
    <dbReference type="NCBI Taxonomy" id="104178"/>
    <lineage>
        <taxon>Eukaryota</taxon>
        <taxon>Metazoa</taxon>
        <taxon>Cnidaria</taxon>
        <taxon>Anthozoa</taxon>
        <taxon>Hexacorallia</taxon>
        <taxon>Scleractinia</taxon>
        <taxon>Fungiina</taxon>
        <taxon>Poritidae</taxon>
        <taxon>Porites</taxon>
    </lineage>
</organism>
<evidence type="ECO:0000313" key="2">
    <source>
        <dbReference type="EMBL" id="CAH3162664.1"/>
    </source>
</evidence>
<name>A0ABN8QE50_9CNID</name>
<evidence type="ECO:0000313" key="3">
    <source>
        <dbReference type="Proteomes" id="UP001159427"/>
    </source>
</evidence>
<gene>
    <name evidence="2" type="ORF">PEVE_00004326</name>
</gene>
<reference evidence="2 3" key="1">
    <citation type="submission" date="2022-05" db="EMBL/GenBank/DDBJ databases">
        <authorList>
            <consortium name="Genoscope - CEA"/>
            <person name="William W."/>
        </authorList>
    </citation>
    <scope>NUCLEOTIDE SEQUENCE [LARGE SCALE GENOMIC DNA]</scope>
</reference>
<accession>A0ABN8QE50</accession>
<evidence type="ECO:0000256" key="1">
    <source>
        <dbReference type="SAM" id="MobiDB-lite"/>
    </source>
</evidence>
<comment type="caution">
    <text evidence="2">The sequence shown here is derived from an EMBL/GenBank/DDBJ whole genome shotgun (WGS) entry which is preliminary data.</text>
</comment>
<dbReference type="EMBL" id="CALNXI010001269">
    <property type="protein sequence ID" value="CAH3162664.1"/>
    <property type="molecule type" value="Genomic_DNA"/>
</dbReference>
<sequence length="140" mass="15932">MNRKKAIRKDKSKKDKAQEKSGGVVTVPYVHSFTKKIQHIFTKHRVATVVKPQTTLRQVLVHPKDKVDKQKKAGVVYKIPCNQSEKTEILYFSPTQSIGETGRQLGTRITEHRKETERSLTGISQDPRAELLPMSTINQP</sequence>
<keyword evidence="3" id="KW-1185">Reference proteome</keyword>
<dbReference type="PANTHER" id="PTHR21301:SF11">
    <property type="entry name" value="GIY-YIG DOMAIN-CONTAINING PROTEIN"/>
    <property type="match status" value="1"/>
</dbReference>
<feature type="region of interest" description="Disordered" evidence="1">
    <location>
        <begin position="110"/>
        <end position="140"/>
    </location>
</feature>
<feature type="region of interest" description="Disordered" evidence="1">
    <location>
        <begin position="1"/>
        <end position="22"/>
    </location>
</feature>
<protein>
    <submittedName>
        <fullName evidence="2">Uncharacterized protein</fullName>
    </submittedName>
</protein>
<dbReference type="Proteomes" id="UP001159427">
    <property type="component" value="Unassembled WGS sequence"/>
</dbReference>